<keyword evidence="3 6" id="KW-0808">Transferase</keyword>
<dbReference type="SUPFAM" id="SSF53756">
    <property type="entry name" value="UDP-Glycosyltransferase/glycogen phosphorylase"/>
    <property type="match status" value="1"/>
</dbReference>
<dbReference type="EMBL" id="KK107574">
    <property type="protein sequence ID" value="EZA48737.1"/>
    <property type="molecule type" value="Genomic_DNA"/>
</dbReference>
<name>A0A026VY97_OOCBI</name>
<dbReference type="OrthoDB" id="5835829at2759"/>
<sequence>MSRYILLLCILSGLVALSTASLSILLVQPLTSTSHHIWTMTLVKGLLQKNHRVHVVSIHEANVNDDLARNLTYTVFEDVMKEVHETDVNNLVALRNLNAFYSAYFVYSWSIAACEKITQTKGAKELLEIIKHNEFDVIVQDVSLQQCLYGLWEVAKGKPPVVGLIPFGPAPWLNHYIGGPHYPNVRSYIYTGSKPTNLWQRTLNVLHFIVDDFIRYYYFLPACQQLAEQYIGHEIRPLQEIEKNISIVLINTYPTSDGGIPLPPNAIEIGGMHAQMQSAVTGVNPRYSESMRKFLDEAEKGAIVISLGTNVNWRHIGIDKLKVVVLALSKLKQRVLWKLDDEMSQLVTMPDNIMSVQWLPQNDVLNHKNVKAIWTHGGLLSMQEAIWKGIPVVGMPFCVDQVYNIENLVVKGAGIRLDFDTLSTQSVSNALEEIVYNKSYMENMKRLSKEYRDRSLPPLDLAIWGIEYAVRNPNGNLASSIRSQSWMEQNLIDVYAILFLALVVNLLFNFFVLKMLYNCFCKSTPSKSRKDKQM</sequence>
<evidence type="ECO:0000313" key="8">
    <source>
        <dbReference type="Proteomes" id="UP000053097"/>
    </source>
</evidence>
<feature type="chain" id="PRO_5035982787" evidence="5">
    <location>
        <begin position="21"/>
        <end position="534"/>
    </location>
</feature>
<organism evidence="6 8">
    <name type="scientific">Ooceraea biroi</name>
    <name type="common">Clonal raider ant</name>
    <name type="synonym">Cerapachys biroi</name>
    <dbReference type="NCBI Taxonomy" id="2015173"/>
    <lineage>
        <taxon>Eukaryota</taxon>
        <taxon>Metazoa</taxon>
        <taxon>Ecdysozoa</taxon>
        <taxon>Arthropoda</taxon>
        <taxon>Hexapoda</taxon>
        <taxon>Insecta</taxon>
        <taxon>Pterygota</taxon>
        <taxon>Neoptera</taxon>
        <taxon>Endopterygota</taxon>
        <taxon>Hymenoptera</taxon>
        <taxon>Apocrita</taxon>
        <taxon>Aculeata</taxon>
        <taxon>Formicoidea</taxon>
        <taxon>Formicidae</taxon>
        <taxon>Dorylinae</taxon>
        <taxon>Ooceraea</taxon>
    </lineage>
</organism>
<reference evidence="6 8" key="1">
    <citation type="journal article" date="2014" name="Curr. Biol.">
        <title>The genome of the clonal raider ant Cerapachys biroi.</title>
        <authorList>
            <person name="Oxley P.R."/>
            <person name="Ji L."/>
            <person name="Fetter-Pruneda I."/>
            <person name="McKenzie S.K."/>
            <person name="Li C."/>
            <person name="Hu H."/>
            <person name="Zhang G."/>
            <person name="Kronauer D.J."/>
        </authorList>
    </citation>
    <scope>NUCLEOTIDE SEQUENCE [LARGE SCALE GENOMIC DNA]</scope>
</reference>
<dbReference type="STRING" id="2015173.A0A026VY97"/>
<keyword evidence="8" id="KW-1185">Reference proteome</keyword>
<dbReference type="Proteomes" id="UP000053097">
    <property type="component" value="Unassembled WGS sequence"/>
</dbReference>
<keyword evidence="4" id="KW-1133">Transmembrane helix</keyword>
<dbReference type="FunFam" id="3.40.50.2000:FF:000050">
    <property type="entry name" value="UDP-glucuronosyltransferase"/>
    <property type="match status" value="1"/>
</dbReference>
<dbReference type="InterPro" id="IPR050271">
    <property type="entry name" value="UDP-glycosyltransferase"/>
</dbReference>
<reference evidence="7 9" key="2">
    <citation type="journal article" date="2018" name="Genome Res.">
        <title>The genomic architecture and molecular evolution of ant odorant receptors.</title>
        <authorList>
            <person name="McKenzie S.K."/>
            <person name="Kronauer D.J.C."/>
        </authorList>
    </citation>
    <scope>NUCLEOTIDE SEQUENCE [LARGE SCALE GENOMIC DNA]</scope>
    <source>
        <strain evidence="7">Clonal line C1</strain>
    </source>
</reference>
<dbReference type="Proteomes" id="UP000279307">
    <property type="component" value="Chromosome 2"/>
</dbReference>
<dbReference type="Pfam" id="PF00201">
    <property type="entry name" value="UDPGT"/>
    <property type="match status" value="1"/>
</dbReference>
<dbReference type="AlphaFoldDB" id="A0A026VY97"/>
<dbReference type="GO" id="GO:0008194">
    <property type="term" value="F:UDP-glycosyltransferase activity"/>
    <property type="evidence" value="ECO:0007669"/>
    <property type="project" value="InterPro"/>
</dbReference>
<dbReference type="CDD" id="cd03784">
    <property type="entry name" value="GT1_Gtf-like"/>
    <property type="match status" value="1"/>
</dbReference>
<comment type="similarity">
    <text evidence="1">Belongs to the UDP-glycosyltransferase family.</text>
</comment>
<keyword evidence="4" id="KW-0472">Membrane</keyword>
<gene>
    <name evidence="7" type="ORF">DMN91_001862</name>
    <name evidence="6" type="ORF">X777_13149</name>
</gene>
<accession>A0A026VY97</accession>
<protein>
    <submittedName>
        <fullName evidence="6">UDP-glucuronosyltransferase 2B1</fullName>
    </submittedName>
</protein>
<evidence type="ECO:0000256" key="3">
    <source>
        <dbReference type="ARBA" id="ARBA00022679"/>
    </source>
</evidence>
<evidence type="ECO:0000313" key="6">
    <source>
        <dbReference type="EMBL" id="EZA48737.1"/>
    </source>
</evidence>
<keyword evidence="5" id="KW-0732">Signal</keyword>
<proteinExistence type="inferred from homology"/>
<evidence type="ECO:0000313" key="7">
    <source>
        <dbReference type="EMBL" id="RLU25705.1"/>
    </source>
</evidence>
<keyword evidence="2" id="KW-0328">Glycosyltransferase</keyword>
<reference evidence="7" key="3">
    <citation type="submission" date="2018-07" db="EMBL/GenBank/DDBJ databases">
        <authorList>
            <person name="Mckenzie S.K."/>
            <person name="Kronauer D.J.C."/>
        </authorList>
    </citation>
    <scope>NUCLEOTIDE SEQUENCE</scope>
    <source>
        <strain evidence="7">Clonal line C1</strain>
    </source>
</reference>
<dbReference type="Gene3D" id="3.40.50.2000">
    <property type="entry name" value="Glycogen Phosphorylase B"/>
    <property type="match status" value="1"/>
</dbReference>
<evidence type="ECO:0000256" key="2">
    <source>
        <dbReference type="ARBA" id="ARBA00022676"/>
    </source>
</evidence>
<feature type="signal peptide" evidence="5">
    <location>
        <begin position="1"/>
        <end position="20"/>
    </location>
</feature>
<dbReference type="PANTHER" id="PTHR48043:SF159">
    <property type="entry name" value="EG:EG0003.4 PROTEIN-RELATED"/>
    <property type="match status" value="1"/>
</dbReference>
<evidence type="ECO:0000256" key="1">
    <source>
        <dbReference type="ARBA" id="ARBA00009995"/>
    </source>
</evidence>
<dbReference type="OMA" id="NHAYDAT"/>
<evidence type="ECO:0000256" key="5">
    <source>
        <dbReference type="SAM" id="SignalP"/>
    </source>
</evidence>
<evidence type="ECO:0000256" key="4">
    <source>
        <dbReference type="SAM" id="Phobius"/>
    </source>
</evidence>
<keyword evidence="4" id="KW-0812">Transmembrane</keyword>
<evidence type="ECO:0000313" key="9">
    <source>
        <dbReference type="Proteomes" id="UP000279307"/>
    </source>
</evidence>
<dbReference type="EMBL" id="QOIP01000002">
    <property type="protein sequence ID" value="RLU25705.1"/>
    <property type="molecule type" value="Genomic_DNA"/>
</dbReference>
<dbReference type="PANTHER" id="PTHR48043">
    <property type="entry name" value="EG:EG0003.4 PROTEIN-RELATED"/>
    <property type="match status" value="1"/>
</dbReference>
<feature type="transmembrane region" description="Helical" evidence="4">
    <location>
        <begin position="494"/>
        <end position="517"/>
    </location>
</feature>
<dbReference type="InterPro" id="IPR002213">
    <property type="entry name" value="UDP_glucos_trans"/>
</dbReference>